<proteinExistence type="predicted"/>
<evidence type="ECO:0000313" key="3">
    <source>
        <dbReference type="Proteomes" id="UP000487268"/>
    </source>
</evidence>
<accession>A0A7K0C5W1</accession>
<sequence length="47" mass="5026">MAADGGDEILHELLADYLLKGAVVLALGVAALVVMIVIYRRTKDGDR</sequence>
<dbReference type="AlphaFoldDB" id="A0A7K0C5W1"/>
<evidence type="ECO:0000256" key="1">
    <source>
        <dbReference type="SAM" id="Phobius"/>
    </source>
</evidence>
<evidence type="ECO:0000313" key="2">
    <source>
        <dbReference type="EMBL" id="MQY08851.1"/>
    </source>
</evidence>
<protein>
    <submittedName>
        <fullName evidence="2">Uncharacterized protein</fullName>
    </submittedName>
</protein>
<reference evidence="2 3" key="1">
    <citation type="submission" date="2019-10" db="EMBL/GenBank/DDBJ databases">
        <title>Actinomadura rubteroloni sp. nov. and Actinomadura macrotermitis sp. nov., isolated from the gut of fungus growing-termite Macrotermes natalensis.</title>
        <authorList>
            <person name="Benndorf R."/>
            <person name="Martin K."/>
            <person name="Kuefner M."/>
            <person name="De Beer W."/>
            <person name="Kaster A.-K."/>
            <person name="Vollmers J."/>
            <person name="Poulsen M."/>
            <person name="Beemelmanns C."/>
        </authorList>
    </citation>
    <scope>NUCLEOTIDE SEQUENCE [LARGE SCALE GENOMIC DNA]</scope>
    <source>
        <strain evidence="2 3">RB68</strain>
    </source>
</reference>
<gene>
    <name evidence="2" type="ORF">ACRB68_69620</name>
</gene>
<comment type="caution">
    <text evidence="2">The sequence shown here is derived from an EMBL/GenBank/DDBJ whole genome shotgun (WGS) entry which is preliminary data.</text>
</comment>
<keyword evidence="1" id="KW-0472">Membrane</keyword>
<dbReference type="Proteomes" id="UP000487268">
    <property type="component" value="Unassembled WGS sequence"/>
</dbReference>
<feature type="transmembrane region" description="Helical" evidence="1">
    <location>
        <begin position="17"/>
        <end position="39"/>
    </location>
</feature>
<keyword evidence="3" id="KW-1185">Reference proteome</keyword>
<keyword evidence="1" id="KW-0812">Transmembrane</keyword>
<keyword evidence="1" id="KW-1133">Transmembrane helix</keyword>
<name>A0A7K0C5W1_9ACTN</name>
<dbReference type="EMBL" id="WEGH01000005">
    <property type="protein sequence ID" value="MQY08851.1"/>
    <property type="molecule type" value="Genomic_DNA"/>
</dbReference>
<organism evidence="2 3">
    <name type="scientific">Actinomadura macrotermitis</name>
    <dbReference type="NCBI Taxonomy" id="2585200"/>
    <lineage>
        <taxon>Bacteria</taxon>
        <taxon>Bacillati</taxon>
        <taxon>Actinomycetota</taxon>
        <taxon>Actinomycetes</taxon>
        <taxon>Streptosporangiales</taxon>
        <taxon>Thermomonosporaceae</taxon>
        <taxon>Actinomadura</taxon>
    </lineage>
</organism>